<dbReference type="eggNOG" id="COG0110">
    <property type="taxonomic scope" value="Bacteria"/>
</dbReference>
<dbReference type="PANTHER" id="PTHR23416:SF23">
    <property type="entry name" value="ACETYLTRANSFERASE C18B11.09C-RELATED"/>
    <property type="match status" value="1"/>
</dbReference>
<dbReference type="GO" id="GO:0008374">
    <property type="term" value="F:O-acyltransferase activity"/>
    <property type="evidence" value="ECO:0007669"/>
    <property type="project" value="TreeGrafter"/>
</dbReference>
<dbReference type="Gene3D" id="2.160.10.10">
    <property type="entry name" value="Hexapeptide repeat proteins"/>
    <property type="match status" value="1"/>
</dbReference>
<comment type="similarity">
    <text evidence="1">Belongs to the transferase hexapeptide repeat family.</text>
</comment>
<sequence>MTHENQMKAAMAEVPVEDPTRTEYEKLSNDEWFKYRAGPELADMQRATLARLRDLNGRYFEDPEGSTAALSALVGECGTGLDFRPPIYLEYKERVRFGANVFINSNLMILGSGVVTIGDNALIGPDARFYTVNHAFDVDIRREGWERAFPITLESDVWLGGSVVICPGVTIGRGSVVAAGAVVTKDVPPMSVVAGNPARVIKTL</sequence>
<organism evidence="5 6">
    <name type="scientific">Demequina mangrovi</name>
    <dbReference type="NCBI Taxonomy" id="1043493"/>
    <lineage>
        <taxon>Bacteria</taxon>
        <taxon>Bacillati</taxon>
        <taxon>Actinomycetota</taxon>
        <taxon>Actinomycetes</taxon>
        <taxon>Micrococcales</taxon>
        <taxon>Demequinaceae</taxon>
        <taxon>Demequina</taxon>
    </lineage>
</organism>
<name>A0A1H6Z2A6_9MICO</name>
<keyword evidence="6" id="KW-1185">Reference proteome</keyword>
<protein>
    <submittedName>
        <fullName evidence="5">Maltose O-acetyltransferase</fullName>
    </submittedName>
</protein>
<keyword evidence="3" id="KW-0677">Repeat</keyword>
<evidence type="ECO:0000256" key="4">
    <source>
        <dbReference type="ARBA" id="ARBA00023315"/>
    </source>
</evidence>
<dbReference type="RefSeq" id="WP_236623389.1">
    <property type="nucleotide sequence ID" value="NZ_BBLU01000006.1"/>
</dbReference>
<evidence type="ECO:0000256" key="3">
    <source>
        <dbReference type="ARBA" id="ARBA00022737"/>
    </source>
</evidence>
<dbReference type="SUPFAM" id="SSF51161">
    <property type="entry name" value="Trimeric LpxA-like enzymes"/>
    <property type="match status" value="1"/>
</dbReference>
<dbReference type="PANTHER" id="PTHR23416">
    <property type="entry name" value="SIALIC ACID SYNTHASE-RELATED"/>
    <property type="match status" value="1"/>
</dbReference>
<keyword evidence="4" id="KW-0012">Acyltransferase</keyword>
<evidence type="ECO:0000256" key="1">
    <source>
        <dbReference type="ARBA" id="ARBA00007274"/>
    </source>
</evidence>
<proteinExistence type="inferred from homology"/>
<reference evidence="6" key="1">
    <citation type="submission" date="2016-10" db="EMBL/GenBank/DDBJ databases">
        <authorList>
            <person name="Varghese N."/>
        </authorList>
    </citation>
    <scope>NUCLEOTIDE SEQUENCE [LARGE SCALE GENOMIC DNA]</scope>
    <source>
        <strain evidence="6">DSM 24868</strain>
    </source>
</reference>
<accession>A0A1H6Z2A6</accession>
<dbReference type="EMBL" id="FNZI01000004">
    <property type="protein sequence ID" value="SEJ45517.1"/>
    <property type="molecule type" value="Genomic_DNA"/>
</dbReference>
<dbReference type="Proteomes" id="UP000183315">
    <property type="component" value="Unassembled WGS sequence"/>
</dbReference>
<gene>
    <name evidence="5" type="ORF">SAMN05421637_1833</name>
</gene>
<evidence type="ECO:0000256" key="2">
    <source>
        <dbReference type="ARBA" id="ARBA00022679"/>
    </source>
</evidence>
<dbReference type="Pfam" id="PF00132">
    <property type="entry name" value="Hexapep"/>
    <property type="match status" value="1"/>
</dbReference>
<dbReference type="InterPro" id="IPR051159">
    <property type="entry name" value="Hexapeptide_acetyltransf"/>
</dbReference>
<dbReference type="CDD" id="cd03357">
    <property type="entry name" value="LbH_MAT_GAT"/>
    <property type="match status" value="1"/>
</dbReference>
<dbReference type="InterPro" id="IPR001451">
    <property type="entry name" value="Hexapep"/>
</dbReference>
<dbReference type="PROSITE" id="PS00101">
    <property type="entry name" value="HEXAPEP_TRANSFERASES"/>
    <property type="match status" value="1"/>
</dbReference>
<evidence type="ECO:0000313" key="5">
    <source>
        <dbReference type="EMBL" id="SEJ45517.1"/>
    </source>
</evidence>
<evidence type="ECO:0000313" key="6">
    <source>
        <dbReference type="Proteomes" id="UP000183315"/>
    </source>
</evidence>
<keyword evidence="2 5" id="KW-0808">Transferase</keyword>
<dbReference type="STRING" id="1043493.SAMN05421637_1833"/>
<dbReference type="InterPro" id="IPR011004">
    <property type="entry name" value="Trimer_LpxA-like_sf"/>
</dbReference>
<dbReference type="FunFam" id="2.160.10.10:FF:000025">
    <property type="entry name" value="Hexapeptide-repeat containing-acetyltransferase"/>
    <property type="match status" value="1"/>
</dbReference>
<dbReference type="AlphaFoldDB" id="A0A1H6Z2A6"/>
<dbReference type="InterPro" id="IPR018357">
    <property type="entry name" value="Hexapep_transf_CS"/>
</dbReference>